<dbReference type="InterPro" id="IPR018303">
    <property type="entry name" value="ATPase_P-typ_P_site"/>
</dbReference>
<evidence type="ECO:0000256" key="8">
    <source>
        <dbReference type="ARBA" id="ARBA00022796"/>
    </source>
</evidence>
<dbReference type="GO" id="GO:0055070">
    <property type="term" value="P:copper ion homeostasis"/>
    <property type="evidence" value="ECO:0007669"/>
    <property type="project" value="TreeGrafter"/>
</dbReference>
<keyword evidence="5 15" id="KW-0812">Transmembrane</keyword>
<feature type="transmembrane region" description="Helical" evidence="15">
    <location>
        <begin position="704"/>
        <end position="723"/>
    </location>
</feature>
<dbReference type="RefSeq" id="WP_311981990.1">
    <property type="nucleotide sequence ID" value="NZ_JARQAG010000004.1"/>
</dbReference>
<feature type="transmembrane region" description="Helical" evidence="15">
    <location>
        <begin position="127"/>
        <end position="143"/>
    </location>
</feature>
<feature type="transmembrane region" description="Helical" evidence="15">
    <location>
        <begin position="676"/>
        <end position="698"/>
    </location>
</feature>
<dbReference type="Gene3D" id="3.40.1110.10">
    <property type="entry name" value="Calcium-transporting ATPase, cytoplasmic domain N"/>
    <property type="match status" value="1"/>
</dbReference>
<evidence type="ECO:0000256" key="7">
    <source>
        <dbReference type="ARBA" id="ARBA00022741"/>
    </source>
</evidence>
<keyword evidence="8" id="KW-0187">Copper transport</keyword>
<evidence type="ECO:0000256" key="5">
    <source>
        <dbReference type="ARBA" id="ARBA00022692"/>
    </source>
</evidence>
<feature type="domain" description="HMA" evidence="16">
    <location>
        <begin position="2"/>
        <end position="67"/>
    </location>
</feature>
<comment type="caution">
    <text evidence="17">The sequence shown here is derived from an EMBL/GenBank/DDBJ whole genome shotgun (WGS) entry which is preliminary data.</text>
</comment>
<dbReference type="Pfam" id="PF00702">
    <property type="entry name" value="Hydrolase"/>
    <property type="match status" value="1"/>
</dbReference>
<feature type="transmembrane region" description="Helical" evidence="15">
    <location>
        <begin position="190"/>
        <end position="212"/>
    </location>
</feature>
<dbReference type="InterPro" id="IPR017969">
    <property type="entry name" value="Heavy-metal-associated_CS"/>
</dbReference>
<dbReference type="Gene3D" id="3.40.50.1000">
    <property type="entry name" value="HAD superfamily/HAD-like"/>
    <property type="match status" value="1"/>
</dbReference>
<dbReference type="GO" id="GO:0005524">
    <property type="term" value="F:ATP binding"/>
    <property type="evidence" value="ECO:0007669"/>
    <property type="project" value="UniProtKB-UniRule"/>
</dbReference>
<dbReference type="Proteomes" id="UP001180515">
    <property type="component" value="Unassembled WGS sequence"/>
</dbReference>
<keyword evidence="9 15" id="KW-0067">ATP-binding</keyword>
<dbReference type="GO" id="GO:0005886">
    <property type="term" value="C:plasma membrane"/>
    <property type="evidence" value="ECO:0007669"/>
    <property type="project" value="UniProtKB-SubCell"/>
</dbReference>
<evidence type="ECO:0000256" key="6">
    <source>
        <dbReference type="ARBA" id="ARBA00022723"/>
    </source>
</evidence>
<evidence type="ECO:0000256" key="13">
    <source>
        <dbReference type="ARBA" id="ARBA00023136"/>
    </source>
</evidence>
<dbReference type="PROSITE" id="PS00154">
    <property type="entry name" value="ATPASE_E1_E2"/>
    <property type="match status" value="1"/>
</dbReference>
<dbReference type="InterPro" id="IPR023214">
    <property type="entry name" value="HAD_sf"/>
</dbReference>
<evidence type="ECO:0000256" key="9">
    <source>
        <dbReference type="ARBA" id="ARBA00022840"/>
    </source>
</evidence>
<feature type="transmembrane region" description="Helical" evidence="15">
    <location>
        <begin position="88"/>
        <end position="107"/>
    </location>
</feature>
<dbReference type="PROSITE" id="PS50846">
    <property type="entry name" value="HMA_2"/>
    <property type="match status" value="1"/>
</dbReference>
<dbReference type="SUPFAM" id="SSF56784">
    <property type="entry name" value="HAD-like"/>
    <property type="match status" value="1"/>
</dbReference>
<name>A0AAE4HW69_9STRE</name>
<organism evidence="17 18">
    <name type="scientific">Streptococcus parauberis</name>
    <dbReference type="NCBI Taxonomy" id="1348"/>
    <lineage>
        <taxon>Bacteria</taxon>
        <taxon>Bacillati</taxon>
        <taxon>Bacillota</taxon>
        <taxon>Bacilli</taxon>
        <taxon>Lactobacillales</taxon>
        <taxon>Streptococcaceae</taxon>
        <taxon>Streptococcus</taxon>
    </lineage>
</organism>
<evidence type="ECO:0000256" key="11">
    <source>
        <dbReference type="ARBA" id="ARBA00022989"/>
    </source>
</evidence>
<dbReference type="NCBIfam" id="TIGR01511">
    <property type="entry name" value="ATPase-IB1_Cu"/>
    <property type="match status" value="1"/>
</dbReference>
<dbReference type="NCBIfam" id="TIGR01494">
    <property type="entry name" value="ATPase_P-type"/>
    <property type="match status" value="1"/>
</dbReference>
<dbReference type="PANTHER" id="PTHR43520">
    <property type="entry name" value="ATP7, ISOFORM B"/>
    <property type="match status" value="1"/>
</dbReference>
<dbReference type="NCBIfam" id="TIGR01525">
    <property type="entry name" value="ATPase-IB_hvy"/>
    <property type="match status" value="1"/>
</dbReference>
<dbReference type="SUPFAM" id="SSF81665">
    <property type="entry name" value="Calcium ATPase, transmembrane domain M"/>
    <property type="match status" value="1"/>
</dbReference>
<dbReference type="GO" id="GO:0043682">
    <property type="term" value="F:P-type divalent copper transporter activity"/>
    <property type="evidence" value="ECO:0007669"/>
    <property type="project" value="TreeGrafter"/>
</dbReference>
<dbReference type="InterPro" id="IPR006121">
    <property type="entry name" value="HMA_dom"/>
</dbReference>
<keyword evidence="4 15" id="KW-1003">Cell membrane</keyword>
<dbReference type="Gene3D" id="3.30.70.100">
    <property type="match status" value="1"/>
</dbReference>
<dbReference type="InterPro" id="IPR023299">
    <property type="entry name" value="ATPase_P-typ_cyto_dom_N"/>
</dbReference>
<keyword evidence="8" id="KW-0406">Ion transport</keyword>
<dbReference type="Pfam" id="PF00403">
    <property type="entry name" value="HMA"/>
    <property type="match status" value="1"/>
</dbReference>
<dbReference type="Gene3D" id="2.70.150.10">
    <property type="entry name" value="Calcium-transporting ATPase, cytoplasmic transduction domain A"/>
    <property type="match status" value="1"/>
</dbReference>
<evidence type="ECO:0000256" key="1">
    <source>
        <dbReference type="ARBA" id="ARBA00004651"/>
    </source>
</evidence>
<keyword evidence="7 15" id="KW-0547">Nucleotide-binding</keyword>
<evidence type="ECO:0000256" key="2">
    <source>
        <dbReference type="ARBA" id="ARBA00006024"/>
    </source>
</evidence>
<proteinExistence type="inferred from homology"/>
<evidence type="ECO:0000313" key="18">
    <source>
        <dbReference type="Proteomes" id="UP001180515"/>
    </source>
</evidence>
<dbReference type="GO" id="GO:0016887">
    <property type="term" value="F:ATP hydrolysis activity"/>
    <property type="evidence" value="ECO:0007669"/>
    <property type="project" value="InterPro"/>
</dbReference>
<dbReference type="EMBL" id="JARQAG010000004">
    <property type="protein sequence ID" value="MDT2731469.1"/>
    <property type="molecule type" value="Genomic_DNA"/>
</dbReference>
<dbReference type="InterPro" id="IPR036412">
    <property type="entry name" value="HAD-like_sf"/>
</dbReference>
<evidence type="ECO:0000256" key="15">
    <source>
        <dbReference type="RuleBase" id="RU362081"/>
    </source>
</evidence>
<dbReference type="NCBIfam" id="TIGR01512">
    <property type="entry name" value="ATPase-IB2_Cd"/>
    <property type="match status" value="1"/>
</dbReference>
<evidence type="ECO:0000256" key="12">
    <source>
        <dbReference type="ARBA" id="ARBA00023008"/>
    </source>
</evidence>
<evidence type="ECO:0000256" key="4">
    <source>
        <dbReference type="ARBA" id="ARBA00022475"/>
    </source>
</evidence>
<dbReference type="GO" id="GO:0005507">
    <property type="term" value="F:copper ion binding"/>
    <property type="evidence" value="ECO:0007669"/>
    <property type="project" value="TreeGrafter"/>
</dbReference>
<keyword evidence="11 15" id="KW-1133">Transmembrane helix</keyword>
<dbReference type="SUPFAM" id="SSF55008">
    <property type="entry name" value="HMA, heavy metal-associated domain"/>
    <property type="match status" value="1"/>
</dbReference>
<dbReference type="SUPFAM" id="SSF81653">
    <property type="entry name" value="Calcium ATPase, transduction domain A"/>
    <property type="match status" value="1"/>
</dbReference>
<keyword evidence="10" id="KW-1278">Translocase</keyword>
<dbReference type="FunFam" id="2.70.150.10:FF:000020">
    <property type="entry name" value="Copper-exporting P-type ATPase A"/>
    <property type="match status" value="1"/>
</dbReference>
<feature type="transmembrane region" description="Helical" evidence="15">
    <location>
        <begin position="350"/>
        <end position="368"/>
    </location>
</feature>
<dbReference type="PANTHER" id="PTHR43520:SF8">
    <property type="entry name" value="P-TYPE CU(+) TRANSPORTER"/>
    <property type="match status" value="1"/>
</dbReference>
<keyword evidence="6 15" id="KW-0479">Metal-binding</keyword>
<dbReference type="InterPro" id="IPR008250">
    <property type="entry name" value="ATPase_P-typ_transduc_dom_A_sf"/>
</dbReference>
<sequence length="733" mass="79191">MTKDTYLIEGMTCASCALTVENAVKNLPDVDQASVNLTTEKLTINSEAPITSETIERVVSEAGYKASPYHPENSQSTPVRQEEHARALWHQFVWSALFTIPLLYIAMGPMVGLPLPQFLSPITHAKFFVGLQLLLTLPVIYMGKSYYTNGFRALFRGHPNMDSLVAVATSAALLYSIFGFIQVFRGAFHYAGHLYFESAVVILTLITLGNYFESRSKSSTSQAISKLLQLKVNEAHLIKDDSTKLVPVESIHVGDLVLIKPGEKVPVDGQVVQGSSYIDESMLTGESKPNQKNQEDPVYTGTINGQGSLTVQVTKTGNETFLAQIIGLVEEAQGNKAPIAKIADIVSGKFVPIVMILALLTAIFWFFVMKETFTFSLTTAIAVLVIACPCALGLATPTAIMVGSGRGAENGILFKGGDYLENLHHVHTIVFDKTGTITQGKPVLTKLTIFSGDEQSVLVEMASVEQDSEHPISRAILNKAKKENLNLLPVTEFESITGLGVKGMVDKQAILVGNSRLMEDYGLTVEDSSLMYMAKDGQLVASFNVADQLKEDSKATIQALKARGIKTVMLTGDQEDTAREIADAVGIDQVYSQVLPDQKEAIIASLQKDGHTVAMIGDGINDAPALAAADIGISLGSGTDIAIEAADVILMKPQMLDLVKAIQLSQATIKVVKENLFWAFIYNILMIPIAMGVLYLFGGPLLNPMLAGLAMSFSSVSVVLNALRLKAIPLKEK</sequence>
<dbReference type="Pfam" id="PF00122">
    <property type="entry name" value="E1-E2_ATPase"/>
    <property type="match status" value="1"/>
</dbReference>
<keyword evidence="12" id="KW-0186">Copper</keyword>
<dbReference type="InterPro" id="IPR027256">
    <property type="entry name" value="P-typ_ATPase_IB"/>
</dbReference>
<feature type="transmembrane region" description="Helical" evidence="15">
    <location>
        <begin position="164"/>
        <end position="184"/>
    </location>
</feature>
<evidence type="ECO:0000256" key="14">
    <source>
        <dbReference type="ARBA" id="ARBA00049289"/>
    </source>
</evidence>
<keyword evidence="13 15" id="KW-0472">Membrane</keyword>
<evidence type="ECO:0000259" key="16">
    <source>
        <dbReference type="PROSITE" id="PS50846"/>
    </source>
</evidence>
<accession>A0AAE4HW69</accession>
<evidence type="ECO:0000313" key="17">
    <source>
        <dbReference type="EMBL" id="MDT2731469.1"/>
    </source>
</evidence>
<dbReference type="CDD" id="cd02094">
    <property type="entry name" value="P-type_ATPase_Cu-like"/>
    <property type="match status" value="1"/>
</dbReference>
<evidence type="ECO:0000256" key="3">
    <source>
        <dbReference type="ARBA" id="ARBA00012517"/>
    </source>
</evidence>
<dbReference type="InterPro" id="IPR023298">
    <property type="entry name" value="ATPase_P-typ_TM_dom_sf"/>
</dbReference>
<comment type="catalytic activity">
    <reaction evidence="14">
        <text>Cu(+)(in) + ATP + H2O = Cu(+)(out) + ADP + phosphate + H(+)</text>
        <dbReference type="Rhea" id="RHEA:25792"/>
        <dbReference type="ChEBI" id="CHEBI:15377"/>
        <dbReference type="ChEBI" id="CHEBI:15378"/>
        <dbReference type="ChEBI" id="CHEBI:30616"/>
        <dbReference type="ChEBI" id="CHEBI:43474"/>
        <dbReference type="ChEBI" id="CHEBI:49552"/>
        <dbReference type="ChEBI" id="CHEBI:456216"/>
        <dbReference type="EC" id="7.2.2.8"/>
    </reaction>
</comment>
<dbReference type="AlphaFoldDB" id="A0AAE4HW69"/>
<feature type="transmembrane region" description="Helical" evidence="15">
    <location>
        <begin position="374"/>
        <end position="396"/>
    </location>
</feature>
<dbReference type="PRINTS" id="PR00119">
    <property type="entry name" value="CATATPASE"/>
</dbReference>
<keyword evidence="8" id="KW-0813">Transport</keyword>
<comment type="similarity">
    <text evidence="2 15">Belongs to the cation transport ATPase (P-type) (TC 3.A.3) family. Type IB subfamily.</text>
</comment>
<evidence type="ECO:0000256" key="10">
    <source>
        <dbReference type="ARBA" id="ARBA00022967"/>
    </source>
</evidence>
<dbReference type="PROSITE" id="PS01229">
    <property type="entry name" value="COF_2"/>
    <property type="match status" value="1"/>
</dbReference>
<dbReference type="EC" id="7.2.2.8" evidence="3"/>
<dbReference type="GO" id="GO:0140581">
    <property type="term" value="F:P-type monovalent copper transporter activity"/>
    <property type="evidence" value="ECO:0007669"/>
    <property type="project" value="UniProtKB-EC"/>
</dbReference>
<comment type="subcellular location">
    <subcellularLocation>
        <location evidence="1">Cell membrane</location>
        <topology evidence="1">Multi-pass membrane protein</topology>
    </subcellularLocation>
</comment>
<reference evidence="17" key="1">
    <citation type="submission" date="2023-03" db="EMBL/GenBank/DDBJ databases">
        <authorList>
            <person name="Shen W."/>
            <person name="Cai J."/>
        </authorList>
    </citation>
    <scope>NUCLEOTIDE SEQUENCE</scope>
    <source>
        <strain evidence="17">P82-2</strain>
    </source>
</reference>
<dbReference type="PRINTS" id="PR00943">
    <property type="entry name" value="CUATPASE"/>
</dbReference>
<gene>
    <name evidence="17" type="ORF">P7G31_04270</name>
</gene>
<dbReference type="CDD" id="cd00371">
    <property type="entry name" value="HMA"/>
    <property type="match status" value="1"/>
</dbReference>
<dbReference type="InterPro" id="IPR036163">
    <property type="entry name" value="HMA_dom_sf"/>
</dbReference>
<dbReference type="InterPro" id="IPR059000">
    <property type="entry name" value="ATPase_P-type_domA"/>
</dbReference>
<dbReference type="InterPro" id="IPR001757">
    <property type="entry name" value="P_typ_ATPase"/>
</dbReference>
<dbReference type="PROSITE" id="PS01047">
    <property type="entry name" value="HMA_1"/>
    <property type="match status" value="1"/>
</dbReference>
<protein>
    <recommendedName>
        <fullName evidence="3">P-type Cu(+) transporter</fullName>
        <ecNumber evidence="3">7.2.2.8</ecNumber>
    </recommendedName>
</protein>